<dbReference type="EMBL" id="LR797399">
    <property type="protein sequence ID" value="CAB4213556.1"/>
    <property type="molecule type" value="Genomic_DNA"/>
</dbReference>
<name>A0A6J5M0H3_9CAUD</name>
<organism evidence="1">
    <name type="scientific">uncultured Caudovirales phage</name>
    <dbReference type="NCBI Taxonomy" id="2100421"/>
    <lineage>
        <taxon>Viruses</taxon>
        <taxon>Duplodnaviria</taxon>
        <taxon>Heunggongvirae</taxon>
        <taxon>Uroviricota</taxon>
        <taxon>Caudoviricetes</taxon>
        <taxon>Peduoviridae</taxon>
        <taxon>Maltschvirus</taxon>
        <taxon>Maltschvirus maltsch</taxon>
    </lineage>
</organism>
<evidence type="ECO:0000313" key="2">
    <source>
        <dbReference type="EMBL" id="CAB4155685.1"/>
    </source>
</evidence>
<proteinExistence type="predicted"/>
<dbReference type="EMBL" id="LR796626">
    <property type="protein sequence ID" value="CAB4155685.1"/>
    <property type="molecule type" value="Genomic_DNA"/>
</dbReference>
<evidence type="ECO:0000313" key="1">
    <source>
        <dbReference type="EMBL" id="CAB4140294.1"/>
    </source>
</evidence>
<sequence length="172" mass="19283">MKDERAELIENLKDVVRECFTHMVNPYGSPPFKTYVTLEGELILKAAALLAADAREGGEVVAWGVFAKIDDGSWHLQHPVRFTKEDADADHQMYEKGAQLLTRPLYTHPQPQAVPHGWKLVPVEALIRWRDAFAEEISAYDIDPPIHHVKASHDEIDAMLAAAQAAPQENKP</sequence>
<accession>A0A6J5M0H3</accession>
<protein>
    <submittedName>
        <fullName evidence="1">Uncharacterized protein</fullName>
    </submittedName>
</protein>
<gene>
    <name evidence="3" type="ORF">UFOVP1449_49</name>
    <name evidence="1" type="ORF">UFOVP400_13</name>
    <name evidence="2" type="ORF">UFOVP669_22</name>
</gene>
<reference evidence="1" key="1">
    <citation type="submission" date="2020-04" db="EMBL/GenBank/DDBJ databases">
        <authorList>
            <person name="Chiriac C."/>
            <person name="Salcher M."/>
            <person name="Ghai R."/>
            <person name="Kavagutti S V."/>
        </authorList>
    </citation>
    <scope>NUCLEOTIDE SEQUENCE</scope>
</reference>
<dbReference type="EMBL" id="LR796370">
    <property type="protein sequence ID" value="CAB4140294.1"/>
    <property type="molecule type" value="Genomic_DNA"/>
</dbReference>
<evidence type="ECO:0000313" key="3">
    <source>
        <dbReference type="EMBL" id="CAB4213556.1"/>
    </source>
</evidence>